<dbReference type="SUPFAM" id="SSF52540">
    <property type="entry name" value="P-loop containing nucleoside triphosphate hydrolases"/>
    <property type="match status" value="1"/>
</dbReference>
<evidence type="ECO:0000256" key="4">
    <source>
        <dbReference type="ARBA" id="ARBA00022741"/>
    </source>
</evidence>
<evidence type="ECO:0000259" key="6">
    <source>
        <dbReference type="Pfam" id="PF00485"/>
    </source>
</evidence>
<name>A0A381S3L2_9ZZZZ</name>
<dbReference type="EC" id="2.7.1.48" evidence="2"/>
<dbReference type="GO" id="GO:0004849">
    <property type="term" value="F:uridine kinase activity"/>
    <property type="evidence" value="ECO:0007669"/>
    <property type="project" value="UniProtKB-EC"/>
</dbReference>
<dbReference type="InterPro" id="IPR000764">
    <property type="entry name" value="Uridine_kinase-like"/>
</dbReference>
<dbReference type="InterPro" id="IPR027417">
    <property type="entry name" value="P-loop_NTPase"/>
</dbReference>
<dbReference type="GO" id="GO:0044206">
    <property type="term" value="P:UMP salvage"/>
    <property type="evidence" value="ECO:0007669"/>
    <property type="project" value="UniProtKB-UniPathway"/>
</dbReference>
<dbReference type="NCBIfam" id="NF004018">
    <property type="entry name" value="PRK05480.1"/>
    <property type="match status" value="1"/>
</dbReference>
<evidence type="ECO:0000313" key="7">
    <source>
        <dbReference type="EMBL" id="SUZ95743.1"/>
    </source>
</evidence>
<dbReference type="UniPathway" id="UPA00574">
    <property type="reaction ID" value="UER00637"/>
</dbReference>
<organism evidence="7">
    <name type="scientific">marine metagenome</name>
    <dbReference type="NCBI Taxonomy" id="408172"/>
    <lineage>
        <taxon>unclassified sequences</taxon>
        <taxon>metagenomes</taxon>
        <taxon>ecological metagenomes</taxon>
    </lineage>
</organism>
<dbReference type="AlphaFoldDB" id="A0A381S3L2"/>
<proteinExistence type="predicted"/>
<comment type="pathway">
    <text evidence="1">Pyrimidine metabolism; UMP biosynthesis via salvage pathway; UMP from uridine: step 1/1.</text>
</comment>
<keyword evidence="4" id="KW-0547">Nucleotide-binding</keyword>
<keyword evidence="5" id="KW-0418">Kinase</keyword>
<gene>
    <name evidence="7" type="ORF">METZ01_LOCUS48597</name>
</gene>
<dbReference type="PRINTS" id="PR00988">
    <property type="entry name" value="URIDINKINASE"/>
</dbReference>
<evidence type="ECO:0000256" key="1">
    <source>
        <dbReference type="ARBA" id="ARBA00004690"/>
    </source>
</evidence>
<reference evidence="7" key="1">
    <citation type="submission" date="2018-05" db="EMBL/GenBank/DDBJ databases">
        <authorList>
            <person name="Lanie J.A."/>
            <person name="Ng W.-L."/>
            <person name="Kazmierczak K.M."/>
            <person name="Andrzejewski T.M."/>
            <person name="Davidsen T.M."/>
            <person name="Wayne K.J."/>
            <person name="Tettelin H."/>
            <person name="Glass J.I."/>
            <person name="Rusch D."/>
            <person name="Podicherti R."/>
            <person name="Tsui H.-C.T."/>
            <person name="Winkler M.E."/>
        </authorList>
    </citation>
    <scope>NUCLEOTIDE SEQUENCE</scope>
</reference>
<sequence>MKLDSPATLIGVAGASGAGKTTLAHALATTLKKTVVVPMDAYYHDLSHLDTRARVRRNFDAPEAFEWPLFVNDLQQLRQGGDIERPSYDFSTHTRRPETILVAAQPFVIAEGLFLLYRKEVRALFDVTVFLDVDQPTAIERRVARDGRERGRDEVGVRAQYAHQVQPMFVRHVLPTRRWATLTLSGEAPVALGVESVLAHLKLDHGRSES</sequence>
<evidence type="ECO:0000256" key="3">
    <source>
        <dbReference type="ARBA" id="ARBA00022679"/>
    </source>
</evidence>
<dbReference type="GO" id="GO:0005524">
    <property type="term" value="F:ATP binding"/>
    <property type="evidence" value="ECO:0007669"/>
    <property type="project" value="InterPro"/>
</dbReference>
<protein>
    <recommendedName>
        <fullName evidence="2">uridine/cytidine kinase</fullName>
        <ecNumber evidence="2">2.7.1.48</ecNumber>
    </recommendedName>
</protein>
<accession>A0A381S3L2</accession>
<dbReference type="Pfam" id="PF00485">
    <property type="entry name" value="PRK"/>
    <property type="match status" value="1"/>
</dbReference>
<dbReference type="PANTHER" id="PTHR10285">
    <property type="entry name" value="URIDINE KINASE"/>
    <property type="match status" value="1"/>
</dbReference>
<keyword evidence="3" id="KW-0808">Transferase</keyword>
<feature type="domain" description="Phosphoribulokinase/uridine kinase" evidence="6">
    <location>
        <begin position="9"/>
        <end position="181"/>
    </location>
</feature>
<dbReference type="EMBL" id="UINC01002350">
    <property type="protein sequence ID" value="SUZ95743.1"/>
    <property type="molecule type" value="Genomic_DNA"/>
</dbReference>
<evidence type="ECO:0000256" key="2">
    <source>
        <dbReference type="ARBA" id="ARBA00012137"/>
    </source>
</evidence>
<evidence type="ECO:0000256" key="5">
    <source>
        <dbReference type="ARBA" id="ARBA00022777"/>
    </source>
</evidence>
<dbReference type="CDD" id="cd02023">
    <property type="entry name" value="UMPK"/>
    <property type="match status" value="1"/>
</dbReference>
<dbReference type="InterPro" id="IPR006083">
    <property type="entry name" value="PRK/URK"/>
</dbReference>
<dbReference type="Gene3D" id="3.40.50.300">
    <property type="entry name" value="P-loop containing nucleotide triphosphate hydrolases"/>
    <property type="match status" value="1"/>
</dbReference>